<reference evidence="2 3" key="1">
    <citation type="submission" date="2020-11" db="EMBL/GenBank/DDBJ databases">
        <title>The genome sequence of Erythrobacter sp. 6D36.</title>
        <authorList>
            <person name="Liu Y."/>
        </authorList>
    </citation>
    <scope>NUCLEOTIDE SEQUENCE [LARGE SCALE GENOMIC DNA]</scope>
    <source>
        <strain evidence="2 3">6D36</strain>
    </source>
</reference>
<keyword evidence="3" id="KW-1185">Reference proteome</keyword>
<gene>
    <name evidence="2" type="ORF">IRL76_08450</name>
</gene>
<evidence type="ECO:0000256" key="1">
    <source>
        <dbReference type="SAM" id="SignalP"/>
    </source>
</evidence>
<dbReference type="Proteomes" id="UP000594459">
    <property type="component" value="Chromosome"/>
</dbReference>
<accession>A0A7S8F2I3</accession>
<feature type="signal peptide" evidence="1">
    <location>
        <begin position="1"/>
        <end position="19"/>
    </location>
</feature>
<keyword evidence="2" id="KW-0675">Receptor</keyword>
<organism evidence="2 3">
    <name type="scientific">Qipengyuania soli</name>
    <dbReference type="NCBI Taxonomy" id="2782568"/>
    <lineage>
        <taxon>Bacteria</taxon>
        <taxon>Pseudomonadati</taxon>
        <taxon>Pseudomonadota</taxon>
        <taxon>Alphaproteobacteria</taxon>
        <taxon>Sphingomonadales</taxon>
        <taxon>Erythrobacteraceae</taxon>
        <taxon>Qipengyuania</taxon>
    </lineage>
</organism>
<sequence length="234" mass="25459">MRRLLLAAILGAVAVPAFAQDLENQEIMVTATRIEQDDYSDDMPAVGLRRPADFLVQTVAIRGDTRDPKQRSKEIRTMLADAIRRADKAGVELAYGDYVLTRLTAQNAEEITLQSDNRPDSERVVFLVKAKLAGTQSGGSAQAQIARYIESVPEVGRAQMDEWGDSSLSIVGPDGYRPAIAIAIAEDANAMASRMGQGYAVEVEGLNMPVQWAKAGPGEVLLYIPYKLTIVPRP</sequence>
<protein>
    <submittedName>
        <fullName evidence="2">TonB-dependent receptor</fullName>
    </submittedName>
</protein>
<dbReference type="RefSeq" id="WP_200980937.1">
    <property type="nucleotide sequence ID" value="NZ_CP064654.1"/>
</dbReference>
<dbReference type="KEGG" id="qso:IRL76_08450"/>
<feature type="chain" id="PRO_5032751543" evidence="1">
    <location>
        <begin position="20"/>
        <end position="234"/>
    </location>
</feature>
<evidence type="ECO:0000313" key="2">
    <source>
        <dbReference type="EMBL" id="QPC97927.1"/>
    </source>
</evidence>
<evidence type="ECO:0000313" key="3">
    <source>
        <dbReference type="Proteomes" id="UP000594459"/>
    </source>
</evidence>
<name>A0A7S8F2I3_9SPHN</name>
<keyword evidence="1" id="KW-0732">Signal</keyword>
<dbReference type="EMBL" id="CP064654">
    <property type="protein sequence ID" value="QPC97927.1"/>
    <property type="molecule type" value="Genomic_DNA"/>
</dbReference>
<dbReference type="AlphaFoldDB" id="A0A7S8F2I3"/>
<proteinExistence type="predicted"/>